<dbReference type="Pfam" id="PF02656">
    <property type="entry name" value="DUF202"/>
    <property type="match status" value="1"/>
</dbReference>
<dbReference type="PANTHER" id="PTHR46140">
    <property type="entry name" value="VACUOLAR TRANSPORTER CHAPERONE 1-RELATED"/>
    <property type="match status" value="1"/>
</dbReference>
<evidence type="ECO:0000259" key="6">
    <source>
        <dbReference type="Pfam" id="PF02656"/>
    </source>
</evidence>
<reference evidence="8" key="2">
    <citation type="journal article" date="2009" name="Genome Res.">
        <title>Comparative genomic analyses of the human fungal pathogens Coccidioides and their relatives.</title>
        <authorList>
            <person name="Sharpton T.J."/>
            <person name="Stajich J.E."/>
            <person name="Rounsley S.D."/>
            <person name="Gardner M.J."/>
            <person name="Wortman J.R."/>
            <person name="Jordar V.S."/>
            <person name="Maiti R."/>
            <person name="Kodira C.D."/>
            <person name="Neafsey D.E."/>
            <person name="Zeng Q."/>
            <person name="Hung C.-Y."/>
            <person name="McMahan C."/>
            <person name="Muszewska A."/>
            <person name="Grynberg M."/>
            <person name="Mandel M.A."/>
            <person name="Kellner E.M."/>
            <person name="Barker B.M."/>
            <person name="Galgiani J.N."/>
            <person name="Orbach M.J."/>
            <person name="Kirkland T.N."/>
            <person name="Cole G.T."/>
            <person name="Henn M.R."/>
            <person name="Birren B.W."/>
            <person name="Taylor J.W."/>
        </authorList>
    </citation>
    <scope>NUCLEOTIDE SEQUENCE [LARGE SCALE GENOMIC DNA]</scope>
    <source>
        <strain evidence="8">RMSCC 3488</strain>
    </source>
</reference>
<accession>A0A0J6I9A2</accession>
<dbReference type="VEuPathDB" id="FungiDB:CPAG_04489"/>
<dbReference type="GO" id="GO:0033254">
    <property type="term" value="C:vacuolar transporter chaperone complex"/>
    <property type="evidence" value="ECO:0007669"/>
    <property type="project" value="TreeGrafter"/>
</dbReference>
<evidence type="ECO:0000256" key="5">
    <source>
        <dbReference type="SAM" id="Phobius"/>
    </source>
</evidence>
<dbReference type="OrthoDB" id="2243669at2759"/>
<feature type="transmembrane region" description="Helical" evidence="5">
    <location>
        <begin position="98"/>
        <end position="118"/>
    </location>
</feature>
<organism evidence="7 8">
    <name type="scientific">Coccidioides posadasii RMSCC 3488</name>
    <dbReference type="NCBI Taxonomy" id="454284"/>
    <lineage>
        <taxon>Eukaryota</taxon>
        <taxon>Fungi</taxon>
        <taxon>Dikarya</taxon>
        <taxon>Ascomycota</taxon>
        <taxon>Pezizomycotina</taxon>
        <taxon>Eurotiomycetes</taxon>
        <taxon>Eurotiomycetidae</taxon>
        <taxon>Onygenales</taxon>
        <taxon>Onygenaceae</taxon>
        <taxon>Coccidioides</taxon>
    </lineage>
</organism>
<name>A0A0J6I9A2_COCPO</name>
<dbReference type="GO" id="GO:0000329">
    <property type="term" value="C:fungal-type vacuole membrane"/>
    <property type="evidence" value="ECO:0007669"/>
    <property type="project" value="TreeGrafter"/>
</dbReference>
<evidence type="ECO:0000256" key="2">
    <source>
        <dbReference type="ARBA" id="ARBA00022692"/>
    </source>
</evidence>
<dbReference type="Proteomes" id="UP000054567">
    <property type="component" value="Unassembled WGS sequence"/>
</dbReference>
<feature type="domain" description="DUF202" evidence="6">
    <location>
        <begin position="24"/>
        <end position="84"/>
    </location>
</feature>
<dbReference type="EMBL" id="DS268110">
    <property type="protein sequence ID" value="KMM68157.1"/>
    <property type="molecule type" value="Genomic_DNA"/>
</dbReference>
<keyword evidence="4 5" id="KW-0472">Membrane</keyword>
<comment type="subcellular location">
    <subcellularLocation>
        <location evidence="1">Endomembrane system</location>
        <topology evidence="1">Multi-pass membrane protein</topology>
    </subcellularLocation>
</comment>
<dbReference type="PANTHER" id="PTHR46140:SF1">
    <property type="entry name" value="VACUOLAR TRANSPORTER CHAPERONE COMPLEX SUBUNIT 4-RELATED"/>
    <property type="match status" value="1"/>
</dbReference>
<gene>
    <name evidence="7" type="ORF">CPAG_04489</name>
</gene>
<keyword evidence="3 5" id="KW-1133">Transmembrane helix</keyword>
<evidence type="ECO:0000313" key="8">
    <source>
        <dbReference type="Proteomes" id="UP000054567"/>
    </source>
</evidence>
<dbReference type="InterPro" id="IPR003807">
    <property type="entry name" value="DUF202"/>
</dbReference>
<evidence type="ECO:0000256" key="4">
    <source>
        <dbReference type="ARBA" id="ARBA00023136"/>
    </source>
</evidence>
<keyword evidence="2 5" id="KW-0812">Transmembrane</keyword>
<dbReference type="GO" id="GO:0012505">
    <property type="term" value="C:endomembrane system"/>
    <property type="evidence" value="ECO:0007669"/>
    <property type="project" value="UniProtKB-SubCell"/>
</dbReference>
<reference evidence="8" key="3">
    <citation type="journal article" date="2010" name="Genome Res.">
        <title>Population genomic sequencing of Coccidioides fungi reveals recent hybridization and transposon control.</title>
        <authorList>
            <person name="Neafsey D.E."/>
            <person name="Barker B.M."/>
            <person name="Sharpton T.J."/>
            <person name="Stajich J.E."/>
            <person name="Park D.J."/>
            <person name="Whiston E."/>
            <person name="Hung C.-Y."/>
            <person name="McMahan C."/>
            <person name="White J."/>
            <person name="Sykes S."/>
            <person name="Heiman D."/>
            <person name="Young S."/>
            <person name="Zeng Q."/>
            <person name="Abouelleil A."/>
            <person name="Aftuck L."/>
            <person name="Bessette D."/>
            <person name="Brown A."/>
            <person name="FitzGerald M."/>
            <person name="Lui A."/>
            <person name="Macdonald J.P."/>
            <person name="Priest M."/>
            <person name="Orbach M.J."/>
            <person name="Galgiani J.N."/>
            <person name="Kirkland T.N."/>
            <person name="Cole G.T."/>
            <person name="Birren B.W."/>
            <person name="Henn M.R."/>
            <person name="Taylor J.W."/>
            <person name="Rounsley S.D."/>
        </authorList>
    </citation>
    <scope>NUCLEOTIDE SEQUENCE [LARGE SCALE GENOMIC DNA]</scope>
    <source>
        <strain evidence="8">RMSCC 3488</strain>
    </source>
</reference>
<evidence type="ECO:0000256" key="1">
    <source>
        <dbReference type="ARBA" id="ARBA00004127"/>
    </source>
</evidence>
<feature type="transmembrane region" description="Helical" evidence="5">
    <location>
        <begin position="33"/>
        <end position="53"/>
    </location>
</feature>
<proteinExistence type="predicted"/>
<evidence type="ECO:0000313" key="7">
    <source>
        <dbReference type="EMBL" id="KMM68157.1"/>
    </source>
</evidence>
<dbReference type="AlphaFoldDB" id="A0A0J6I9A2"/>
<reference evidence="7 8" key="1">
    <citation type="submission" date="2007-06" db="EMBL/GenBank/DDBJ databases">
        <title>The Genome Sequence of Coccidioides posadasii RMSCC_3488.</title>
        <authorList>
            <consortium name="Coccidioides Genome Resources Consortium"/>
            <consortium name="The Broad Institute Genome Sequencing Platform"/>
            <person name="Henn M.R."/>
            <person name="Sykes S."/>
            <person name="Young S."/>
            <person name="Jaffe D."/>
            <person name="Berlin A."/>
            <person name="Alvarez P."/>
            <person name="Butler J."/>
            <person name="Gnerre S."/>
            <person name="Grabherr M."/>
            <person name="Mauceli E."/>
            <person name="Brockman W."/>
            <person name="Kodira C."/>
            <person name="Alvarado L."/>
            <person name="Zeng Q."/>
            <person name="Crawford M."/>
            <person name="Antoine C."/>
            <person name="Devon K."/>
            <person name="Galgiani J."/>
            <person name="Orsborn K."/>
            <person name="Lewis M.L."/>
            <person name="Nusbaum C."/>
            <person name="Galagan J."/>
            <person name="Birren B."/>
        </authorList>
    </citation>
    <scope>NUCLEOTIDE SEQUENCE [LARGE SCALE GENOMIC DNA]</scope>
    <source>
        <strain evidence="7 8">RMSCC 3488</strain>
    </source>
</reference>
<evidence type="ECO:0000256" key="3">
    <source>
        <dbReference type="ARBA" id="ARBA00022989"/>
    </source>
</evidence>
<protein>
    <submittedName>
        <fullName evidence="7">Vacuolar transporter chaperone 1</fullName>
    </submittedName>
</protein>
<dbReference type="InterPro" id="IPR051572">
    <property type="entry name" value="VTC_Complex_Subunit"/>
</dbReference>
<feature type="transmembrane region" description="Helical" evidence="5">
    <location>
        <begin position="60"/>
        <end position="78"/>
    </location>
</feature>
<sequence length="125" mass="13702">MSSQPLLQSAPGKRIALPTRVEPKVFFANERTFLSWLNFTIILGGLALGLLNFGDRVGQISAACFTFVAMAAMIYALVTFHWRATSIRKRGQSGFDDRFGPTVLTVALFAAVIVNFTLRMKEGAS</sequence>